<protein>
    <submittedName>
        <fullName evidence="2">FeoB-associated Cys-rich membrane protein</fullName>
    </submittedName>
</protein>
<dbReference type="AlphaFoldDB" id="A0A9D2LJ45"/>
<keyword evidence="1" id="KW-1133">Transmembrane helix</keyword>
<keyword evidence="1" id="KW-0812">Transmembrane</keyword>
<dbReference type="EMBL" id="DWZJ01000041">
    <property type="protein sequence ID" value="HJB13075.1"/>
    <property type="molecule type" value="Genomic_DNA"/>
</dbReference>
<organism evidence="2 3">
    <name type="scientific">Candidatus Oscillibacter excrementigallinarum</name>
    <dbReference type="NCBI Taxonomy" id="2838716"/>
    <lineage>
        <taxon>Bacteria</taxon>
        <taxon>Bacillati</taxon>
        <taxon>Bacillota</taxon>
        <taxon>Clostridia</taxon>
        <taxon>Eubacteriales</taxon>
        <taxon>Oscillospiraceae</taxon>
        <taxon>Oscillibacter</taxon>
    </lineage>
</organism>
<accession>A0A9D2LJ45</accession>
<comment type="caution">
    <text evidence="2">The sequence shown here is derived from an EMBL/GenBank/DDBJ whole genome shotgun (WGS) entry which is preliminary data.</text>
</comment>
<evidence type="ECO:0000313" key="3">
    <source>
        <dbReference type="Proteomes" id="UP000823824"/>
    </source>
</evidence>
<reference evidence="2" key="2">
    <citation type="submission" date="2021-04" db="EMBL/GenBank/DDBJ databases">
        <authorList>
            <person name="Gilroy R."/>
        </authorList>
    </citation>
    <scope>NUCLEOTIDE SEQUENCE</scope>
    <source>
        <strain evidence="2">ChiBcec18-1249</strain>
    </source>
</reference>
<proteinExistence type="predicted"/>
<gene>
    <name evidence="2" type="ORF">H9787_05125</name>
</gene>
<reference evidence="2" key="1">
    <citation type="journal article" date="2021" name="PeerJ">
        <title>Extensive microbial diversity within the chicken gut microbiome revealed by metagenomics and culture.</title>
        <authorList>
            <person name="Gilroy R."/>
            <person name="Ravi A."/>
            <person name="Getino M."/>
            <person name="Pursley I."/>
            <person name="Horton D.L."/>
            <person name="Alikhan N.F."/>
            <person name="Baker D."/>
            <person name="Gharbi K."/>
            <person name="Hall N."/>
            <person name="Watson M."/>
            <person name="Adriaenssens E.M."/>
            <person name="Foster-Nyarko E."/>
            <person name="Jarju S."/>
            <person name="Secka A."/>
            <person name="Antonio M."/>
            <person name="Oren A."/>
            <person name="Chaudhuri R.R."/>
            <person name="La Ragione R."/>
            <person name="Hildebrand F."/>
            <person name="Pallen M.J."/>
        </authorList>
    </citation>
    <scope>NUCLEOTIDE SEQUENCE</scope>
    <source>
        <strain evidence="2">ChiBcec18-1249</strain>
    </source>
</reference>
<name>A0A9D2LJ45_9FIRM</name>
<evidence type="ECO:0000313" key="2">
    <source>
        <dbReference type="EMBL" id="HJB13075.1"/>
    </source>
</evidence>
<sequence length="56" mass="5554">MNAPTIIAALIVLAVFVAIVGKGIYNHRHGKGGCSCGGNCGACGGGCHCGDTHHHP</sequence>
<feature type="transmembrane region" description="Helical" evidence="1">
    <location>
        <begin position="6"/>
        <end position="25"/>
    </location>
</feature>
<evidence type="ECO:0000256" key="1">
    <source>
        <dbReference type="SAM" id="Phobius"/>
    </source>
</evidence>
<dbReference type="Pfam" id="PF12669">
    <property type="entry name" value="FeoB_associated"/>
    <property type="match status" value="1"/>
</dbReference>
<keyword evidence="1" id="KW-0472">Membrane</keyword>
<dbReference type="Proteomes" id="UP000823824">
    <property type="component" value="Unassembled WGS sequence"/>
</dbReference>